<dbReference type="InterPro" id="IPR002838">
    <property type="entry name" value="AIM24"/>
</dbReference>
<proteinExistence type="predicted"/>
<dbReference type="RefSeq" id="WP_205049816.1">
    <property type="nucleotide sequence ID" value="NZ_JACJKX010000003.1"/>
</dbReference>
<accession>A0ABS2GQY3</accession>
<dbReference type="EMBL" id="JACJKX010000003">
    <property type="protein sequence ID" value="MBM6928215.1"/>
    <property type="molecule type" value="Genomic_DNA"/>
</dbReference>
<comment type="caution">
    <text evidence="1">The sequence shown here is derived from an EMBL/GenBank/DDBJ whole genome shotgun (WGS) entry which is preliminary data.</text>
</comment>
<dbReference type="SUPFAM" id="SSF51219">
    <property type="entry name" value="TRAP-like"/>
    <property type="match status" value="1"/>
</dbReference>
<dbReference type="Proteomes" id="UP000777002">
    <property type="component" value="Unassembled WGS sequence"/>
</dbReference>
<dbReference type="PANTHER" id="PTHR43657:SF1">
    <property type="entry name" value="ALTERED INHERITANCE OF MITOCHONDRIA PROTEIN 24, MITOCHONDRIAL"/>
    <property type="match status" value="1"/>
</dbReference>
<name>A0ABS2GQY3_9BURK</name>
<organism evidence="1 2">
    <name type="scientific">Parasutterella secunda</name>
    <dbReference type="NCBI Taxonomy" id="626947"/>
    <lineage>
        <taxon>Bacteria</taxon>
        <taxon>Pseudomonadati</taxon>
        <taxon>Pseudomonadota</taxon>
        <taxon>Betaproteobacteria</taxon>
        <taxon>Burkholderiales</taxon>
        <taxon>Sutterellaceae</taxon>
        <taxon>Parasutterella</taxon>
    </lineage>
</organism>
<dbReference type="Gene3D" id="3.60.160.10">
    <property type="entry name" value="Mitochondrial biogenesis AIM24"/>
    <property type="match status" value="1"/>
</dbReference>
<sequence>MRFEITGSVDPLLSVSLEKGEKVLAESNAMVAMDGDLSLKGKSRGGIMKSLARKFLNDETFFQQYVEAEKGAGSVLLAPNIPGDIRILEVGDRQYMVSDGAFLAASEGVDLEVKSQGLGKALLGDSGGFFVMSTSGQGQVAVSGFGSVRELEVREGQSLVVDNGHLVAWDRNLDYELSLNTSHSGLFGKLVNSQITGEGIVLKFRGQGKVIVCSRNKGGFLDWIFANSPTAKAVKNE</sequence>
<reference evidence="1 2" key="1">
    <citation type="journal article" date="2021" name="Sci. Rep.">
        <title>The distribution of antibiotic resistance genes in chicken gut microbiota commensals.</title>
        <authorList>
            <person name="Juricova H."/>
            <person name="Matiasovicova J."/>
            <person name="Kubasova T."/>
            <person name="Cejkova D."/>
            <person name="Rychlik I."/>
        </authorList>
    </citation>
    <scope>NUCLEOTIDE SEQUENCE [LARGE SCALE GENOMIC DNA]</scope>
    <source>
        <strain evidence="1 2">An562</strain>
    </source>
</reference>
<dbReference type="InterPro" id="IPR036983">
    <property type="entry name" value="AIM24_sf"/>
</dbReference>
<evidence type="ECO:0000313" key="2">
    <source>
        <dbReference type="Proteomes" id="UP000777002"/>
    </source>
</evidence>
<dbReference type="PANTHER" id="PTHR43657">
    <property type="entry name" value="TRYPTOPHAN RNA-BINDING ATTENUATOR PROTEIN-LIKE PROTEIN"/>
    <property type="match status" value="1"/>
</dbReference>
<dbReference type="Pfam" id="PF01987">
    <property type="entry name" value="AIM24"/>
    <property type="match status" value="1"/>
</dbReference>
<keyword evidence="2" id="KW-1185">Reference proteome</keyword>
<dbReference type="NCBIfam" id="TIGR00266">
    <property type="entry name" value="TIGR00266 family protein"/>
    <property type="match status" value="1"/>
</dbReference>
<evidence type="ECO:0000313" key="1">
    <source>
        <dbReference type="EMBL" id="MBM6928215.1"/>
    </source>
</evidence>
<gene>
    <name evidence="1" type="ORF">H5985_02880</name>
</gene>
<protein>
    <submittedName>
        <fullName evidence="1">TIGR00266 family protein</fullName>
    </submittedName>
</protein>
<dbReference type="InterPro" id="IPR016031">
    <property type="entry name" value="Trp_RNA-bd_attenuator-like_dom"/>
</dbReference>